<dbReference type="PANTHER" id="PTHR30437">
    <property type="entry name" value="TRANSCRIPTION ELONGATION FACTOR GREA"/>
    <property type="match status" value="1"/>
</dbReference>
<keyword evidence="3" id="KW-0418">Kinase</keyword>
<sequence>MSDANIQERPPITVTSLDLERLERLLESPVHEDNAVAQELQEELNRARVVEPRAVPPEVITMHSTTRFVDEVTGAEHELTLVYPHEADGTPGQVSVLAPVGSALLGLSAGQRIDWPLAGGRSTRLRVLAVVRQPESLGEYHR</sequence>
<protein>
    <submittedName>
        <fullName evidence="3">Regulator of nucleoside diphosphate kinase</fullName>
    </submittedName>
</protein>
<dbReference type="RefSeq" id="WP_245937145.1">
    <property type="nucleotide sequence ID" value="NZ_QPJY01000001.1"/>
</dbReference>
<dbReference type="SUPFAM" id="SSF54534">
    <property type="entry name" value="FKBP-like"/>
    <property type="match status" value="1"/>
</dbReference>
<dbReference type="InterPro" id="IPR036953">
    <property type="entry name" value="GreA/GreB_C_sf"/>
</dbReference>
<dbReference type="PANTHER" id="PTHR30437:SF5">
    <property type="entry name" value="REGULATOR OF NUCLEOSIDE DIPHOSPHATE KINASE"/>
    <property type="match status" value="1"/>
</dbReference>
<dbReference type="AlphaFoldDB" id="A0A369CHN0"/>
<name>A0A369CHN0_9GAMM</name>
<keyword evidence="4" id="KW-1185">Reference proteome</keyword>
<dbReference type="EMBL" id="QPJY01000001">
    <property type="protein sequence ID" value="RCX33193.1"/>
    <property type="molecule type" value="Genomic_DNA"/>
</dbReference>
<dbReference type="Pfam" id="PF14760">
    <property type="entry name" value="Rnk_N"/>
    <property type="match status" value="1"/>
</dbReference>
<dbReference type="InterPro" id="IPR001437">
    <property type="entry name" value="Tscrpt_elong_fac_GreA/B_C"/>
</dbReference>
<feature type="domain" description="Regulator of nucleoside diphosphate kinase N-terminal" evidence="2">
    <location>
        <begin position="10"/>
        <end position="50"/>
    </location>
</feature>
<feature type="domain" description="Transcription elongation factor GreA/GreB C-terminal" evidence="1">
    <location>
        <begin position="57"/>
        <end position="130"/>
    </location>
</feature>
<dbReference type="Proteomes" id="UP000252707">
    <property type="component" value="Unassembled WGS sequence"/>
</dbReference>
<dbReference type="Pfam" id="PF01272">
    <property type="entry name" value="GreA_GreB"/>
    <property type="match status" value="1"/>
</dbReference>
<evidence type="ECO:0000259" key="1">
    <source>
        <dbReference type="Pfam" id="PF01272"/>
    </source>
</evidence>
<proteinExistence type="predicted"/>
<dbReference type="InterPro" id="IPR023459">
    <property type="entry name" value="Tscrpt_elong_fac_GreA/B_fam"/>
</dbReference>
<dbReference type="GO" id="GO:0032784">
    <property type="term" value="P:regulation of DNA-templated transcription elongation"/>
    <property type="evidence" value="ECO:0007669"/>
    <property type="project" value="InterPro"/>
</dbReference>
<dbReference type="GO" id="GO:0003677">
    <property type="term" value="F:DNA binding"/>
    <property type="evidence" value="ECO:0007669"/>
    <property type="project" value="InterPro"/>
</dbReference>
<dbReference type="InterPro" id="IPR029462">
    <property type="entry name" value="Rnk_N"/>
</dbReference>
<keyword evidence="3" id="KW-0808">Transferase</keyword>
<dbReference type="NCBIfam" id="NF004396">
    <property type="entry name" value="PRK05753.1"/>
    <property type="match status" value="1"/>
</dbReference>
<evidence type="ECO:0000313" key="3">
    <source>
        <dbReference type="EMBL" id="RCX33193.1"/>
    </source>
</evidence>
<organism evidence="3 4">
    <name type="scientific">Thioalbus denitrificans</name>
    <dbReference type="NCBI Taxonomy" id="547122"/>
    <lineage>
        <taxon>Bacteria</taxon>
        <taxon>Pseudomonadati</taxon>
        <taxon>Pseudomonadota</taxon>
        <taxon>Gammaproteobacteria</taxon>
        <taxon>Chromatiales</taxon>
        <taxon>Ectothiorhodospiraceae</taxon>
        <taxon>Thioalbus</taxon>
    </lineage>
</organism>
<dbReference type="Gene3D" id="1.10.286.20">
    <property type="match status" value="1"/>
</dbReference>
<reference evidence="3 4" key="1">
    <citation type="submission" date="2018-07" db="EMBL/GenBank/DDBJ databases">
        <title>Genomic Encyclopedia of Type Strains, Phase IV (KMG-IV): sequencing the most valuable type-strain genomes for metagenomic binning, comparative biology and taxonomic classification.</title>
        <authorList>
            <person name="Goeker M."/>
        </authorList>
    </citation>
    <scope>NUCLEOTIDE SEQUENCE [LARGE SCALE GENOMIC DNA]</scope>
    <source>
        <strain evidence="3 4">DSM 26407</strain>
    </source>
</reference>
<evidence type="ECO:0000313" key="4">
    <source>
        <dbReference type="Proteomes" id="UP000252707"/>
    </source>
</evidence>
<dbReference type="Gene3D" id="3.10.50.30">
    <property type="entry name" value="Transcription elongation factor, GreA/GreB, C-terminal domain"/>
    <property type="match status" value="1"/>
</dbReference>
<dbReference type="GO" id="GO:0006354">
    <property type="term" value="P:DNA-templated transcription elongation"/>
    <property type="evidence" value="ECO:0007669"/>
    <property type="project" value="TreeGrafter"/>
</dbReference>
<accession>A0A369CHN0</accession>
<dbReference type="GO" id="GO:0070063">
    <property type="term" value="F:RNA polymerase binding"/>
    <property type="evidence" value="ECO:0007669"/>
    <property type="project" value="InterPro"/>
</dbReference>
<evidence type="ECO:0000259" key="2">
    <source>
        <dbReference type="Pfam" id="PF14760"/>
    </source>
</evidence>
<dbReference type="GO" id="GO:0016301">
    <property type="term" value="F:kinase activity"/>
    <property type="evidence" value="ECO:0007669"/>
    <property type="project" value="UniProtKB-KW"/>
</dbReference>
<gene>
    <name evidence="3" type="ORF">DFQ59_101492</name>
</gene>
<comment type="caution">
    <text evidence="3">The sequence shown here is derived from an EMBL/GenBank/DDBJ whole genome shotgun (WGS) entry which is preliminary data.</text>
</comment>